<gene>
    <name evidence="2" type="ORF">SMTD_LOCUS13448</name>
</gene>
<feature type="region of interest" description="Disordered" evidence="1">
    <location>
        <begin position="37"/>
        <end position="62"/>
    </location>
</feature>
<sequence>MSKQIYCMGQKLGELQKPSSRKYRCLLTAVYAKSSDPLARHYQQQHPVRENKPDPSGGRNQEEAMEATILANKTNYEYNRTASVNEIVEKKIFFAELPSSLSISVNSVEL</sequence>
<keyword evidence="3" id="KW-1185">Reference proteome</keyword>
<dbReference type="AlphaFoldDB" id="A0A183PGG2"/>
<evidence type="ECO:0000256" key="1">
    <source>
        <dbReference type="SAM" id="MobiDB-lite"/>
    </source>
</evidence>
<dbReference type="EMBL" id="UZAL01033525">
    <property type="protein sequence ID" value="VDP63549.1"/>
    <property type="molecule type" value="Genomic_DNA"/>
</dbReference>
<evidence type="ECO:0000313" key="2">
    <source>
        <dbReference type="EMBL" id="VDP63549.1"/>
    </source>
</evidence>
<reference evidence="2 3" key="1">
    <citation type="submission" date="2018-11" db="EMBL/GenBank/DDBJ databases">
        <authorList>
            <consortium name="Pathogen Informatics"/>
        </authorList>
    </citation>
    <scope>NUCLEOTIDE SEQUENCE [LARGE SCALE GENOMIC DNA]</scope>
    <source>
        <strain>Denwood</strain>
        <strain evidence="3">Zambia</strain>
    </source>
</reference>
<evidence type="ECO:0000313" key="3">
    <source>
        <dbReference type="Proteomes" id="UP000269396"/>
    </source>
</evidence>
<organism evidence="2 3">
    <name type="scientific">Schistosoma mattheei</name>
    <dbReference type="NCBI Taxonomy" id="31246"/>
    <lineage>
        <taxon>Eukaryota</taxon>
        <taxon>Metazoa</taxon>
        <taxon>Spiralia</taxon>
        <taxon>Lophotrochozoa</taxon>
        <taxon>Platyhelminthes</taxon>
        <taxon>Trematoda</taxon>
        <taxon>Digenea</taxon>
        <taxon>Strigeidida</taxon>
        <taxon>Schistosomatoidea</taxon>
        <taxon>Schistosomatidae</taxon>
        <taxon>Schistosoma</taxon>
    </lineage>
</organism>
<name>A0A183PGG2_9TREM</name>
<proteinExistence type="predicted"/>
<accession>A0A183PGG2</accession>
<protein>
    <submittedName>
        <fullName evidence="2">Uncharacterized protein</fullName>
    </submittedName>
</protein>
<dbReference type="Proteomes" id="UP000269396">
    <property type="component" value="Unassembled WGS sequence"/>
</dbReference>